<evidence type="ECO:0000256" key="3">
    <source>
        <dbReference type="ARBA" id="ARBA00022692"/>
    </source>
</evidence>
<comment type="subcellular location">
    <subcellularLocation>
        <location evidence="1">Membrane</location>
        <topology evidence="1">Multi-pass membrane protein</topology>
    </subcellularLocation>
</comment>
<dbReference type="EMBL" id="BTGU01000002">
    <property type="protein sequence ID" value="GMN30093.1"/>
    <property type="molecule type" value="Genomic_DNA"/>
</dbReference>
<evidence type="ECO:0000256" key="6">
    <source>
        <dbReference type="RuleBase" id="RU004914"/>
    </source>
</evidence>
<gene>
    <name evidence="8" type="ORF">TIFTF001_002686</name>
</gene>
<comment type="caution">
    <text evidence="6">Lacks conserved residue(s) required for the propagation of feature annotation.</text>
</comment>
<evidence type="ECO:0000313" key="8">
    <source>
        <dbReference type="EMBL" id="GMN30093.1"/>
    </source>
</evidence>
<protein>
    <recommendedName>
        <fullName evidence="6">Protein DETOXIFICATION</fullName>
    </recommendedName>
    <alternativeName>
        <fullName evidence="6">Multidrug and toxic compound extrusion protein</fullName>
    </alternativeName>
</protein>
<feature type="transmembrane region" description="Helical" evidence="6">
    <location>
        <begin position="65"/>
        <end position="83"/>
    </location>
</feature>
<dbReference type="GO" id="GO:1990961">
    <property type="term" value="P:xenobiotic detoxification by transmembrane export across the plasma membrane"/>
    <property type="evidence" value="ECO:0007669"/>
    <property type="project" value="InterPro"/>
</dbReference>
<dbReference type="GO" id="GO:0042910">
    <property type="term" value="F:xenobiotic transmembrane transporter activity"/>
    <property type="evidence" value="ECO:0007669"/>
    <property type="project" value="InterPro"/>
</dbReference>
<feature type="transmembrane region" description="Helical" evidence="6">
    <location>
        <begin position="213"/>
        <end position="233"/>
    </location>
</feature>
<feature type="transmembrane region" description="Helical" evidence="6">
    <location>
        <begin position="239"/>
        <end position="264"/>
    </location>
</feature>
<name>A0AA87Z5V9_FICCA</name>
<dbReference type="Proteomes" id="UP001187192">
    <property type="component" value="Unassembled WGS sequence"/>
</dbReference>
<evidence type="ECO:0000313" key="9">
    <source>
        <dbReference type="Proteomes" id="UP001187192"/>
    </source>
</evidence>
<feature type="transmembrane region" description="Helical" evidence="6">
    <location>
        <begin position="430"/>
        <end position="451"/>
    </location>
</feature>
<feature type="transmembrane region" description="Helical" evidence="6">
    <location>
        <begin position="147"/>
        <end position="171"/>
    </location>
</feature>
<dbReference type="PANTHER" id="PTHR11206">
    <property type="entry name" value="MULTIDRUG RESISTANCE PROTEIN"/>
    <property type="match status" value="1"/>
</dbReference>
<comment type="similarity">
    <text evidence="2 6">Belongs to the multi antimicrobial extrusion (MATE) (TC 2.A.66.1) family.</text>
</comment>
<feature type="region of interest" description="Disordered" evidence="7">
    <location>
        <begin position="1"/>
        <end position="21"/>
    </location>
</feature>
<keyword evidence="9" id="KW-1185">Reference proteome</keyword>
<dbReference type="GO" id="GO:0015297">
    <property type="term" value="F:antiporter activity"/>
    <property type="evidence" value="ECO:0007669"/>
    <property type="project" value="InterPro"/>
</dbReference>
<proteinExistence type="inferred from homology"/>
<evidence type="ECO:0000256" key="1">
    <source>
        <dbReference type="ARBA" id="ARBA00004141"/>
    </source>
</evidence>
<organism evidence="8 9">
    <name type="scientific">Ficus carica</name>
    <name type="common">Common fig</name>
    <dbReference type="NCBI Taxonomy" id="3494"/>
    <lineage>
        <taxon>Eukaryota</taxon>
        <taxon>Viridiplantae</taxon>
        <taxon>Streptophyta</taxon>
        <taxon>Embryophyta</taxon>
        <taxon>Tracheophyta</taxon>
        <taxon>Spermatophyta</taxon>
        <taxon>Magnoliopsida</taxon>
        <taxon>eudicotyledons</taxon>
        <taxon>Gunneridae</taxon>
        <taxon>Pentapetalae</taxon>
        <taxon>rosids</taxon>
        <taxon>fabids</taxon>
        <taxon>Rosales</taxon>
        <taxon>Moraceae</taxon>
        <taxon>Ficeae</taxon>
        <taxon>Ficus</taxon>
    </lineage>
</organism>
<dbReference type="GO" id="GO:0016020">
    <property type="term" value="C:membrane"/>
    <property type="evidence" value="ECO:0007669"/>
    <property type="project" value="UniProtKB-SubCell"/>
</dbReference>
<feature type="transmembrane region" description="Helical" evidence="6">
    <location>
        <begin position="354"/>
        <end position="377"/>
    </location>
</feature>
<dbReference type="CDD" id="cd13132">
    <property type="entry name" value="MATE_eukaryotic"/>
    <property type="match status" value="1"/>
</dbReference>
<accession>A0AA87Z5V9</accession>
<comment type="caution">
    <text evidence="8">The sequence shown here is derived from an EMBL/GenBank/DDBJ whole genome shotgun (WGS) entry which is preliminary data.</text>
</comment>
<dbReference type="InterPro" id="IPR002528">
    <property type="entry name" value="MATE_fam"/>
</dbReference>
<evidence type="ECO:0000256" key="7">
    <source>
        <dbReference type="SAM" id="MobiDB-lite"/>
    </source>
</evidence>
<keyword evidence="5 6" id="KW-0472">Membrane</keyword>
<reference evidence="8" key="1">
    <citation type="submission" date="2023-07" db="EMBL/GenBank/DDBJ databases">
        <title>draft genome sequence of fig (Ficus carica).</title>
        <authorList>
            <person name="Takahashi T."/>
            <person name="Nishimura K."/>
        </authorList>
    </citation>
    <scope>NUCLEOTIDE SEQUENCE</scope>
</reference>
<evidence type="ECO:0000256" key="5">
    <source>
        <dbReference type="ARBA" id="ARBA00023136"/>
    </source>
</evidence>
<feature type="transmembrane region" description="Helical" evidence="6">
    <location>
        <begin position="103"/>
        <end position="126"/>
    </location>
</feature>
<keyword evidence="4 6" id="KW-1133">Transmembrane helix</keyword>
<keyword evidence="3 6" id="KW-0812">Transmembrane</keyword>
<feature type="transmembrane region" description="Helical" evidence="6">
    <location>
        <begin position="457"/>
        <end position="478"/>
    </location>
</feature>
<dbReference type="Pfam" id="PF01554">
    <property type="entry name" value="MatE"/>
    <property type="match status" value="2"/>
</dbReference>
<dbReference type="NCBIfam" id="TIGR00797">
    <property type="entry name" value="matE"/>
    <property type="match status" value="1"/>
</dbReference>
<evidence type="ECO:0000256" key="2">
    <source>
        <dbReference type="ARBA" id="ARBA00010199"/>
    </source>
</evidence>
<sequence length="526" mass="57205">MPGNNEIDAQNSTPLLSHEDTKEDVTVDVDIDVAVDADVTEQQQQHLKLFTRENISKVLEEMKQLYMIAFPMILTGVLSYGKSATSMLFMGMMGKSALAGGSLAISIGNITGYSVLSGLATGMEGISSQAFGARQWSLIGLTLNRTVLILLLTCFPISLIWLNSHIFFLFWCQNPAVAAAATAYLTYSIPSLLFLSFTYPLKIYLRTQEITKPLTISAVVSLMAHTSLNYYLICHRKLGVQAAALASAFADLNTLLALASYLGFSGVCKRSWPGWSLKCFREWKPILCQAIPSCLSVCLEWWWYELMIILSGILYNPDEAATSLVYQFPNALSQAASTRVGNELGANQPYKAKMASFVALWTAIVTGTGAMSFMVGVKDVWGRLFTTDKEIIALVTAALPVVGLCELGNCPQTTACGVVRGSARSALPACLNLVTFYGVGLPVAMLAGFKLGMGLVGLWYGLFAAQITCFAGMVVVLVTTDWIKQAERAKELTGGSITNVRNEENNNNIDNNIDNNNTEERISITR</sequence>
<feature type="transmembrane region" description="Helical" evidence="6">
    <location>
        <begin position="177"/>
        <end position="201"/>
    </location>
</feature>
<dbReference type="InterPro" id="IPR045069">
    <property type="entry name" value="MATE_euk"/>
</dbReference>
<dbReference type="AlphaFoldDB" id="A0AA87Z5V9"/>
<evidence type="ECO:0000256" key="4">
    <source>
        <dbReference type="ARBA" id="ARBA00022989"/>
    </source>
</evidence>